<dbReference type="EMBL" id="UYWY01020950">
    <property type="protein sequence ID" value="VDM43008.1"/>
    <property type="molecule type" value="Genomic_DNA"/>
</dbReference>
<reference evidence="2 3" key="2">
    <citation type="submission" date="2018-11" db="EMBL/GenBank/DDBJ databases">
        <authorList>
            <consortium name="Pathogen Informatics"/>
        </authorList>
    </citation>
    <scope>NUCLEOTIDE SEQUENCE [LARGE SCALE GENOMIC DNA]</scope>
</reference>
<gene>
    <name evidence="2" type="ORF">TCNE_LOCUS11687</name>
</gene>
<keyword evidence="1" id="KW-0472">Membrane</keyword>
<reference evidence="4" key="1">
    <citation type="submission" date="2016-06" db="UniProtKB">
        <authorList>
            <consortium name="WormBaseParasite"/>
        </authorList>
    </citation>
    <scope>IDENTIFICATION</scope>
</reference>
<name>A0A183UT67_TOXCA</name>
<sequence>MFSLLKRLLLLFLYVIGIFICVPLSLFVWWIRRKFFDEKSVAGDRKVIPLHLKHILFTPTAYPHQPPVAAVTVFHNCCRQRYGAAPFCGARMLVVIVHPEQWNGGSDRCTIGMIKHFVSAGHRVVWYTTMIDDYWQNENFGGVGEL</sequence>
<feature type="transmembrane region" description="Helical" evidence="1">
    <location>
        <begin position="12"/>
        <end position="31"/>
    </location>
</feature>
<dbReference type="WBParaSite" id="TCNE_0001168701-mRNA-1">
    <property type="protein sequence ID" value="TCNE_0001168701-mRNA-1"/>
    <property type="gene ID" value="TCNE_0001168701"/>
</dbReference>
<evidence type="ECO:0000313" key="3">
    <source>
        <dbReference type="Proteomes" id="UP000050794"/>
    </source>
</evidence>
<keyword evidence="3" id="KW-1185">Reference proteome</keyword>
<evidence type="ECO:0000313" key="2">
    <source>
        <dbReference type="EMBL" id="VDM43008.1"/>
    </source>
</evidence>
<keyword evidence="1" id="KW-0812">Transmembrane</keyword>
<evidence type="ECO:0000256" key="1">
    <source>
        <dbReference type="SAM" id="Phobius"/>
    </source>
</evidence>
<protein>
    <submittedName>
        <fullName evidence="4">Glyco_trans_4-like_N domain-containing protein</fullName>
    </submittedName>
</protein>
<evidence type="ECO:0000313" key="4">
    <source>
        <dbReference type="WBParaSite" id="TCNE_0001168701-mRNA-1"/>
    </source>
</evidence>
<organism evidence="3 4">
    <name type="scientific">Toxocara canis</name>
    <name type="common">Canine roundworm</name>
    <dbReference type="NCBI Taxonomy" id="6265"/>
    <lineage>
        <taxon>Eukaryota</taxon>
        <taxon>Metazoa</taxon>
        <taxon>Ecdysozoa</taxon>
        <taxon>Nematoda</taxon>
        <taxon>Chromadorea</taxon>
        <taxon>Rhabditida</taxon>
        <taxon>Spirurina</taxon>
        <taxon>Ascaridomorpha</taxon>
        <taxon>Ascaridoidea</taxon>
        <taxon>Toxocaridae</taxon>
        <taxon>Toxocara</taxon>
    </lineage>
</organism>
<dbReference type="AlphaFoldDB" id="A0A183UT67"/>
<proteinExistence type="predicted"/>
<keyword evidence="1" id="KW-1133">Transmembrane helix</keyword>
<dbReference type="Proteomes" id="UP000050794">
    <property type="component" value="Unassembled WGS sequence"/>
</dbReference>
<accession>A0A183UT67</accession>